<dbReference type="RefSeq" id="WP_171345846.1">
    <property type="nucleotide sequence ID" value="NZ_VTYF01000005.1"/>
</dbReference>
<dbReference type="EMBL" id="VTYF01000005">
    <property type="protein sequence ID" value="NOI09571.1"/>
    <property type="molecule type" value="Genomic_DNA"/>
</dbReference>
<evidence type="ECO:0000259" key="2">
    <source>
        <dbReference type="PROSITE" id="PS51782"/>
    </source>
</evidence>
<feature type="region of interest" description="Disordered" evidence="1">
    <location>
        <begin position="171"/>
        <end position="190"/>
    </location>
</feature>
<feature type="compositionally biased region" description="Basic and acidic residues" evidence="1">
    <location>
        <begin position="180"/>
        <end position="190"/>
    </location>
</feature>
<dbReference type="InterPro" id="IPR036779">
    <property type="entry name" value="LysM_dom_sf"/>
</dbReference>
<organism evidence="3 4">
    <name type="scientific">Vibrio alginolyticus</name>
    <dbReference type="NCBI Taxonomy" id="663"/>
    <lineage>
        <taxon>Bacteria</taxon>
        <taxon>Pseudomonadati</taxon>
        <taxon>Pseudomonadota</taxon>
        <taxon>Gammaproteobacteria</taxon>
        <taxon>Vibrionales</taxon>
        <taxon>Vibrionaceae</taxon>
        <taxon>Vibrio</taxon>
    </lineage>
</organism>
<dbReference type="Pfam" id="PF01476">
    <property type="entry name" value="LysM"/>
    <property type="match status" value="1"/>
</dbReference>
<name>A0A7Y4B4D2_VIBAL</name>
<dbReference type="Proteomes" id="UP000532247">
    <property type="component" value="Unassembled WGS sequence"/>
</dbReference>
<feature type="domain" description="LysM" evidence="2">
    <location>
        <begin position="4"/>
        <end position="50"/>
    </location>
</feature>
<evidence type="ECO:0000313" key="3">
    <source>
        <dbReference type="EMBL" id="NOI09571.1"/>
    </source>
</evidence>
<dbReference type="SUPFAM" id="SSF54106">
    <property type="entry name" value="LysM domain"/>
    <property type="match status" value="1"/>
</dbReference>
<sequence length="853" mass="94069">MSNKTYVIKPGDTLIGIGIEQSVNFNILLELNPKYQPNPDLIQVGDTLILPSQEEEEPIPVEFPVEPIAKMCPKEKGTIVAAPLCEPKEIEDIIFATGESANRFYCLTKESVEKLDKEIEETTKLFQCYSDLVHQAPTGKETWAELEKHTQKREALCADLIYAGILPDPSRKNPASVKAEQSRKEKAEREKALENQRMANAKVTELKKRIRYIEEYSNWFGSEDSAIELKERLTATVVPNLKKELATWEKMAKVPPTKESSSGKPVDAKKMAVKERALDGIVTNTGVRELYSINRGVYTYVREAFFQEETTVRNSWRNASNTNNANRALRAGNIKEFGKAIADDIKSDLEQKKLGPDIKANLAKWQAPGGKIAEWKSTDTLLRDDEGNTMFAVSSEAQLGRWGMQAAVDAELNPFEKDEHGNAKGNVDLGVGASAGFSAFEAAITAEVFLPSDAGYTPCLNYTDANGQPALHSFGSFRFNAKMKVGCFVGVVAQVKGGVSNRKPETGDDVGILFDPHVSMGNAGGGQIGIKASVFGGGQLSGEFAGGVQWKAPEIDQITNFNSLAEIQTEGNVSVGGGYNADFELYLDGTKFFLKISAKLVWGAGGGGGFSVAINAEEIWNLAKVIWQGLQYVDYRMLQNINSLAYEYLVDATYFAFALAKGFVSPHDALKNAIAKGEETIEKIRVAREKRLDLEAEAITLADRVLNDSARSGVPFDQLLPEAIGRMLDTLTRTFTFNWEEKQEAAICKLLEESTYSWHKFEEILARMNDKGEKAAGELVLFENIQRINALLDGKQQTQFNNWVATLAETNSADKVAGAPFTPYDNSAFTLKRERVQQQYASLFGSHGSYPYA</sequence>
<dbReference type="InterPro" id="IPR018392">
    <property type="entry name" value="LysM"/>
</dbReference>
<dbReference type="Gene3D" id="3.10.350.10">
    <property type="entry name" value="LysM domain"/>
    <property type="match status" value="1"/>
</dbReference>
<evidence type="ECO:0000313" key="4">
    <source>
        <dbReference type="Proteomes" id="UP000532247"/>
    </source>
</evidence>
<proteinExistence type="predicted"/>
<protein>
    <submittedName>
        <fullName evidence="3">LysM peptidoglycan-binding domain-containing protein</fullName>
    </submittedName>
</protein>
<reference evidence="3 4" key="1">
    <citation type="submission" date="2019-09" db="EMBL/GenBank/DDBJ databases">
        <title>Draft genome sequencing and comparative genomics of hatchery-associated Vibrios.</title>
        <authorList>
            <person name="Kehlet-Delgado H."/>
            <person name="Mueller R.S."/>
        </authorList>
    </citation>
    <scope>NUCLEOTIDE SEQUENCE [LARGE SCALE GENOMIC DNA]</scope>
    <source>
        <strain evidence="3 4">081416A</strain>
    </source>
</reference>
<comment type="caution">
    <text evidence="3">The sequence shown here is derived from an EMBL/GenBank/DDBJ whole genome shotgun (WGS) entry which is preliminary data.</text>
</comment>
<dbReference type="PROSITE" id="PS51782">
    <property type="entry name" value="LYSM"/>
    <property type="match status" value="1"/>
</dbReference>
<accession>A0A7Y4B4D2</accession>
<gene>
    <name evidence="3" type="ORF">F0254_11905</name>
</gene>
<evidence type="ECO:0000256" key="1">
    <source>
        <dbReference type="SAM" id="MobiDB-lite"/>
    </source>
</evidence>
<dbReference type="AlphaFoldDB" id="A0A7Y4B4D2"/>
<dbReference type="CDD" id="cd00118">
    <property type="entry name" value="LysM"/>
    <property type="match status" value="1"/>
</dbReference>
<dbReference type="SMART" id="SM00257">
    <property type="entry name" value="LysM"/>
    <property type="match status" value="1"/>
</dbReference>